<dbReference type="Pfam" id="PF01315">
    <property type="entry name" value="Ald_Xan_dh_C"/>
    <property type="match status" value="1"/>
</dbReference>
<dbReference type="Pfam" id="PF20256">
    <property type="entry name" value="MoCoBD_2"/>
    <property type="match status" value="1"/>
</dbReference>
<dbReference type="Pfam" id="PF01799">
    <property type="entry name" value="Fer2_2"/>
    <property type="match status" value="1"/>
</dbReference>
<dbReference type="InterPro" id="IPR016208">
    <property type="entry name" value="Ald_Oxase/xanthine_DH-like"/>
</dbReference>
<proteinExistence type="inferred from homology"/>
<dbReference type="PIRSF" id="PIRSF000127">
    <property type="entry name" value="Xanthine_DH"/>
    <property type="match status" value="1"/>
</dbReference>
<dbReference type="InterPro" id="IPR002888">
    <property type="entry name" value="2Fe-2S-bd"/>
</dbReference>
<dbReference type="CDD" id="cd00207">
    <property type="entry name" value="fer2"/>
    <property type="match status" value="1"/>
</dbReference>
<keyword evidence="9" id="KW-1185">Reference proteome</keyword>
<sequence>MRLEVNGEPLEAEPRAGQCLRTLLRENGHHEVKKGCDAGDCGACGVILDGMPVHSCIIPAVRAEGASVTTAAGLAPGDGLHPVQEALVEHFGFQCGFCTPGMAVTASTLSADDLPDLDRRMKGNLCRCTGYRPIRDAIQAAVLGPVRDTGCAPTGSATGGSDPVRNAGCAPTGSATGGSDPVRETGCAPTGSATGGSDPVREAGCASTGSATGGSDPVRNAGCASTGSATGGPDPVRETGCASTGSATGGSDPVRETGCASTGSATGGSDPVRNAGCASTGSATGGSDPVRNAGCASTGSATGGPDPVRETGCASTGSATGGSDPVRETGCASTGSATGGSDPVRNAGCASTGSATGCSETLAPVPEPVEGLVGQSVRPEPGRRIVQGLEPFTFDTDTSDALVLRVVGSPHAHARIVSIDATAARAVPGVVAVFTHQNVTARRFSTARHEHREDDPDDTRILDDVVRFVGQRVAAIVAETAEAADEACRLIAVEYDVLDAVFDPEEARRPGAPVLHPGLTAEHRVAEASRNVLATLHDGIGGDVEAALAASAVTVTGTWQTSRVSHAQLETHGAVGRLDEEGRLVIRSSTQVPFLVRDELARLFELPRERVRVHAARVGGGFGGKQEMFAEDLVALAVLRTGRTVAYEFTRADEFRRASVRHPFRVGVTLGATAEGVLTAIRLDVLSDTGAYGNHGIGVMFHGCAESINVYRCPVKRVDAEVVYTNNVPSGAFRGYGLGQVILGVESALDLLAERLGMDPFDLRRLNAVRAGDPLLTVRDEHDEDLVWGSYGLDQCLDLAQGALERGNGVPAPDGWLVGEGMALSFIAAMAPGGHHAHTSVTLRTDGTIALAVGTAEFGNGTSTVMRQIAATVLEATPERILLRGSDTDLVLHDTGAFASAGVTGAGKALTAACRQLKARMLESARRLTGTDAVRLAPGGVQAGARLVSYTELVRAAVAAHRTAEGIVGTGSEHGDERSLSFNVHAVRVAVDPETGTVRVLQSVQSADAGFVMNPAQCRGQIEGGAAQGLGSALYEEVLIDDAGAVANPAFRLYRVPQFADVPTTEVLLAETHDSVGPFGAKSMSESPYNPVAAAVGNAIARAVGRRPYHQPFTRERVWRLVNDGARDAASVPFEASVAR</sequence>
<dbReference type="Pfam" id="PF02738">
    <property type="entry name" value="MoCoBD_1"/>
    <property type="match status" value="1"/>
</dbReference>
<evidence type="ECO:0000313" key="8">
    <source>
        <dbReference type="EMBL" id="GAA5084116.1"/>
    </source>
</evidence>
<feature type="compositionally biased region" description="Low complexity" evidence="6">
    <location>
        <begin position="311"/>
        <end position="341"/>
    </location>
</feature>
<keyword evidence="5" id="KW-0408">Iron</keyword>
<dbReference type="InterPro" id="IPR046867">
    <property type="entry name" value="AldOxase/xan_DH_MoCoBD2"/>
</dbReference>
<dbReference type="Gene3D" id="3.10.20.30">
    <property type="match status" value="1"/>
</dbReference>
<dbReference type="InterPro" id="IPR001041">
    <property type="entry name" value="2Fe-2S_ferredoxin-type"/>
</dbReference>
<comment type="similarity">
    <text evidence="1">Belongs to the xanthine dehydrogenase family.</text>
</comment>
<dbReference type="PANTHER" id="PTHR11908">
    <property type="entry name" value="XANTHINE DEHYDROGENASE"/>
    <property type="match status" value="1"/>
</dbReference>
<dbReference type="InterPro" id="IPR008274">
    <property type="entry name" value="AldOxase/xan_DH_MoCoBD1"/>
</dbReference>
<accession>A0ABP9LWB7</accession>
<feature type="domain" description="2Fe-2S ferredoxin-type" evidence="7">
    <location>
        <begin position="1"/>
        <end position="74"/>
    </location>
</feature>
<dbReference type="PROSITE" id="PS00197">
    <property type="entry name" value="2FE2S_FER_1"/>
    <property type="match status" value="1"/>
</dbReference>
<evidence type="ECO:0000256" key="3">
    <source>
        <dbReference type="ARBA" id="ARBA00022723"/>
    </source>
</evidence>
<evidence type="ECO:0000313" key="9">
    <source>
        <dbReference type="Proteomes" id="UP001501407"/>
    </source>
</evidence>
<dbReference type="RefSeq" id="WP_345506042.1">
    <property type="nucleotide sequence ID" value="NZ_BAABKZ010000001.1"/>
</dbReference>
<evidence type="ECO:0000256" key="5">
    <source>
        <dbReference type="ARBA" id="ARBA00023004"/>
    </source>
</evidence>
<dbReference type="InterPro" id="IPR037165">
    <property type="entry name" value="AldOxase/xan_DH_Mopterin-bd_sf"/>
</dbReference>
<protein>
    <recommendedName>
        <fullName evidence="7">2Fe-2S ferredoxin-type domain-containing protein</fullName>
    </recommendedName>
</protein>
<evidence type="ECO:0000259" key="7">
    <source>
        <dbReference type="PROSITE" id="PS51085"/>
    </source>
</evidence>
<dbReference type="Pfam" id="PF00111">
    <property type="entry name" value="Fer2"/>
    <property type="match status" value="1"/>
</dbReference>
<dbReference type="SMART" id="SM01008">
    <property type="entry name" value="Ald_Xan_dh_C"/>
    <property type="match status" value="1"/>
</dbReference>
<dbReference type="InterPro" id="IPR036856">
    <property type="entry name" value="Ald_Oxase/Xan_DH_a/b_sf"/>
</dbReference>
<dbReference type="Gene3D" id="3.90.1170.50">
    <property type="entry name" value="Aldehyde oxidase/xanthine dehydrogenase, a/b hammerhead"/>
    <property type="match status" value="1"/>
</dbReference>
<feature type="region of interest" description="Disordered" evidence="6">
    <location>
        <begin position="154"/>
        <end position="356"/>
    </location>
</feature>
<dbReference type="Gene3D" id="3.30.365.10">
    <property type="entry name" value="Aldehyde oxidase/xanthine dehydrogenase, molybdopterin binding domain"/>
    <property type="match status" value="4"/>
</dbReference>
<dbReference type="InterPro" id="IPR006058">
    <property type="entry name" value="2Fe2S_fd_BS"/>
</dbReference>
<dbReference type="PANTHER" id="PTHR11908:SF132">
    <property type="entry name" value="ALDEHYDE OXIDASE 1-RELATED"/>
    <property type="match status" value="1"/>
</dbReference>
<dbReference type="InterPro" id="IPR036884">
    <property type="entry name" value="2Fe-2S-bd_dom_sf"/>
</dbReference>
<dbReference type="SUPFAM" id="SSF54665">
    <property type="entry name" value="CO dehydrogenase molybdoprotein N-domain-like"/>
    <property type="match status" value="1"/>
</dbReference>
<gene>
    <name evidence="8" type="ORF">GCM10025760_01520</name>
</gene>
<organism evidence="8 9">
    <name type="scientific">Microbacterium yannicii</name>
    <dbReference type="NCBI Taxonomy" id="671622"/>
    <lineage>
        <taxon>Bacteria</taxon>
        <taxon>Bacillati</taxon>
        <taxon>Actinomycetota</taxon>
        <taxon>Actinomycetes</taxon>
        <taxon>Micrococcales</taxon>
        <taxon>Microbacteriaceae</taxon>
        <taxon>Microbacterium</taxon>
    </lineage>
</organism>
<comment type="caution">
    <text evidence="8">The sequence shown here is derived from an EMBL/GenBank/DDBJ whole genome shotgun (WGS) entry which is preliminary data.</text>
</comment>
<feature type="compositionally biased region" description="Low complexity" evidence="6">
    <location>
        <begin position="239"/>
        <end position="304"/>
    </location>
</feature>
<reference evidence="9" key="1">
    <citation type="journal article" date="2019" name="Int. J. Syst. Evol. Microbiol.">
        <title>The Global Catalogue of Microorganisms (GCM) 10K type strain sequencing project: providing services to taxonomists for standard genome sequencing and annotation.</title>
        <authorList>
            <consortium name="The Broad Institute Genomics Platform"/>
            <consortium name="The Broad Institute Genome Sequencing Center for Infectious Disease"/>
            <person name="Wu L."/>
            <person name="Ma J."/>
        </authorList>
    </citation>
    <scope>NUCLEOTIDE SEQUENCE [LARGE SCALE GENOMIC DNA]</scope>
    <source>
        <strain evidence="9">JCM 18959</strain>
    </source>
</reference>
<dbReference type="PROSITE" id="PS51085">
    <property type="entry name" value="2FE2S_FER_2"/>
    <property type="match status" value="1"/>
</dbReference>
<keyword evidence="4" id="KW-0560">Oxidoreductase</keyword>
<dbReference type="InterPro" id="IPR036010">
    <property type="entry name" value="2Fe-2S_ferredoxin-like_sf"/>
</dbReference>
<dbReference type="EMBL" id="BAABKZ010000001">
    <property type="protein sequence ID" value="GAA5084116.1"/>
    <property type="molecule type" value="Genomic_DNA"/>
</dbReference>
<evidence type="ECO:0000256" key="2">
    <source>
        <dbReference type="ARBA" id="ARBA00022505"/>
    </source>
</evidence>
<dbReference type="SUPFAM" id="SSF47741">
    <property type="entry name" value="CO dehydrogenase ISP C-domain like"/>
    <property type="match status" value="1"/>
</dbReference>
<evidence type="ECO:0000256" key="4">
    <source>
        <dbReference type="ARBA" id="ARBA00023002"/>
    </source>
</evidence>
<evidence type="ECO:0000256" key="1">
    <source>
        <dbReference type="ARBA" id="ARBA00006849"/>
    </source>
</evidence>
<name>A0ABP9LWB7_9MICO</name>
<dbReference type="InterPro" id="IPR012675">
    <property type="entry name" value="Beta-grasp_dom_sf"/>
</dbReference>
<feature type="compositionally biased region" description="Low complexity" evidence="6">
    <location>
        <begin position="203"/>
        <end position="232"/>
    </location>
</feature>
<evidence type="ECO:0000256" key="6">
    <source>
        <dbReference type="SAM" id="MobiDB-lite"/>
    </source>
</evidence>
<dbReference type="Gene3D" id="1.10.150.120">
    <property type="entry name" value="[2Fe-2S]-binding domain"/>
    <property type="match status" value="1"/>
</dbReference>
<keyword evidence="3" id="KW-0479">Metal-binding</keyword>
<dbReference type="Proteomes" id="UP001501407">
    <property type="component" value="Unassembled WGS sequence"/>
</dbReference>
<dbReference type="SUPFAM" id="SSF56003">
    <property type="entry name" value="Molybdenum cofactor-binding domain"/>
    <property type="match status" value="1"/>
</dbReference>
<dbReference type="SUPFAM" id="SSF54292">
    <property type="entry name" value="2Fe-2S ferredoxin-like"/>
    <property type="match status" value="1"/>
</dbReference>
<dbReference type="InterPro" id="IPR000674">
    <property type="entry name" value="Ald_Oxase/Xan_DH_a/b"/>
</dbReference>
<keyword evidence="2" id="KW-0500">Molybdenum</keyword>